<dbReference type="InterPro" id="IPR036390">
    <property type="entry name" value="WH_DNA-bd_sf"/>
</dbReference>
<dbReference type="Proteomes" id="UP001225598">
    <property type="component" value="Chromosome"/>
</dbReference>
<keyword evidence="5" id="KW-1185">Reference proteome</keyword>
<protein>
    <submittedName>
        <fullName evidence="4">PaaX family transcriptional regulator C-terminal domain-containing protein</fullName>
    </submittedName>
</protein>
<dbReference type="Gene3D" id="1.10.10.10">
    <property type="entry name" value="Winged helix-like DNA-binding domain superfamily/Winged helix DNA-binding domain"/>
    <property type="match status" value="1"/>
</dbReference>
<evidence type="ECO:0000259" key="2">
    <source>
        <dbReference type="Pfam" id="PF08223"/>
    </source>
</evidence>
<sequence>MNAREVIFDVCGDYLRYLDEPPRLSVISQLLEPLGYTPTNIRMALSRMRRSGWFITERDGREARYRISEKTIKFLDDGYTRIFSLPTQTWGHQWVLADVSDKDLSRSDKDRLFKKLEWERFAPMTGNFWVSALQDVNESRQALDRAGVEEFSIATLRTESLEKDRKIARRCWDLEELTQARSAFLSKWTPAMTDEGLSPLLAYQRRITLISDYRRIVHQDPQLPAILHPTGPSPLVAHQVFVQVHDFLAPLATAFVSSVNTPIEP</sequence>
<feature type="domain" description="Transcriptional repressor PaaX-like central Cas2-like" evidence="3">
    <location>
        <begin position="88"/>
        <end position="163"/>
    </location>
</feature>
<dbReference type="InterPro" id="IPR012906">
    <property type="entry name" value="PaaX-like_N"/>
</dbReference>
<dbReference type="Pfam" id="PF08223">
    <property type="entry name" value="PaaX_C"/>
    <property type="match status" value="1"/>
</dbReference>
<feature type="domain" description="Transcriptional repressor PaaX-like C-terminal" evidence="2">
    <location>
        <begin position="172"/>
        <end position="257"/>
    </location>
</feature>
<evidence type="ECO:0000313" key="5">
    <source>
        <dbReference type="Proteomes" id="UP001225598"/>
    </source>
</evidence>
<evidence type="ECO:0000259" key="1">
    <source>
        <dbReference type="Pfam" id="PF07848"/>
    </source>
</evidence>
<dbReference type="PIRSF" id="PIRSF020623">
    <property type="entry name" value="PaaX"/>
    <property type="match status" value="1"/>
</dbReference>
<dbReference type="RefSeq" id="WP_284825131.1">
    <property type="nucleotide sequence ID" value="NZ_CP126969.1"/>
</dbReference>
<feature type="domain" description="Transcriptional repressor PaaX-like N-terminal" evidence="1">
    <location>
        <begin position="3"/>
        <end position="70"/>
    </location>
</feature>
<dbReference type="InterPro" id="IPR036388">
    <property type="entry name" value="WH-like_DNA-bd_sf"/>
</dbReference>
<name>A0ABY8VFR5_9CORY</name>
<organism evidence="4 5">
    <name type="scientific">Corynebacterium breve</name>
    <dbReference type="NCBI Taxonomy" id="3049799"/>
    <lineage>
        <taxon>Bacteria</taxon>
        <taxon>Bacillati</taxon>
        <taxon>Actinomycetota</taxon>
        <taxon>Actinomycetes</taxon>
        <taxon>Mycobacteriales</taxon>
        <taxon>Corynebacteriaceae</taxon>
        <taxon>Corynebacterium</taxon>
    </lineage>
</organism>
<dbReference type="SUPFAM" id="SSF46785">
    <property type="entry name" value="Winged helix' DNA-binding domain"/>
    <property type="match status" value="1"/>
</dbReference>
<dbReference type="PANTHER" id="PTHR30319">
    <property type="entry name" value="PHENYLACETIC ACID REGULATOR-RELATED TRANSCRIPTIONAL REPRESSOR"/>
    <property type="match status" value="1"/>
</dbReference>
<dbReference type="InterPro" id="IPR048846">
    <property type="entry name" value="PaaX-like_central"/>
</dbReference>
<proteinExistence type="predicted"/>
<dbReference type="InterPro" id="IPR013225">
    <property type="entry name" value="PaaX_C"/>
</dbReference>
<dbReference type="EMBL" id="CP126969">
    <property type="protein sequence ID" value="WIM67806.1"/>
    <property type="molecule type" value="Genomic_DNA"/>
</dbReference>
<dbReference type="InterPro" id="IPR011965">
    <property type="entry name" value="PaaX_trns_reg"/>
</dbReference>
<dbReference type="Pfam" id="PF20803">
    <property type="entry name" value="PaaX_M"/>
    <property type="match status" value="1"/>
</dbReference>
<gene>
    <name evidence="4" type="ORF">QP027_12175</name>
</gene>
<dbReference type="PANTHER" id="PTHR30319:SF1">
    <property type="entry name" value="TRANSCRIPTIONAL REPRESSOR PAAX"/>
    <property type="match status" value="1"/>
</dbReference>
<dbReference type="Pfam" id="PF07848">
    <property type="entry name" value="PaaX"/>
    <property type="match status" value="1"/>
</dbReference>
<evidence type="ECO:0000313" key="4">
    <source>
        <dbReference type="EMBL" id="WIM67806.1"/>
    </source>
</evidence>
<accession>A0ABY8VFR5</accession>
<evidence type="ECO:0000259" key="3">
    <source>
        <dbReference type="Pfam" id="PF20803"/>
    </source>
</evidence>
<reference evidence="4 5" key="1">
    <citation type="submission" date="2023-05" db="EMBL/GenBank/DDBJ databases">
        <title>Corynebacterium suedekumii sp. nov. and Corynebacterium breve sp. nov. isolated from raw cow's milk.</title>
        <authorList>
            <person name="Baer M.K."/>
            <person name="Mehl L."/>
            <person name="Hellmuth R."/>
            <person name="Marke G."/>
            <person name="Lipski A."/>
        </authorList>
    </citation>
    <scope>NUCLEOTIDE SEQUENCE [LARGE SCALE GENOMIC DNA]</scope>
    <source>
        <strain evidence="4 5">R4</strain>
    </source>
</reference>